<dbReference type="AlphaFoldDB" id="A0A5C5G9F0"/>
<dbReference type="PRINTS" id="PR00081">
    <property type="entry name" value="GDHRDH"/>
</dbReference>
<accession>A0A5C5G9F0</accession>
<sequence>MTRSILITGCSSGIGHDAAHELHKQGWTVVASARKAEDVARLRDEGLLAVRIDYEDPDSIASGFEAALEHTGGTLDALFNNGAYAIPGPLEDIPSEALSAIFQANLIGWHDLTRRAISVMRPVGRGRIINCSSVLGIVGGRWRGAYVATKFALEGMTDVLRMEMDGTGIEVVLIQPGPITTRFRQNAIRQFERWVDWESSPRADDYRASLLDQLYQGSSGPSWPASAVTAKLIRALEARNPRARYRVTPHTSVAEAMRRLLPAKIVDRIMRRS</sequence>
<comment type="similarity">
    <text evidence="1 3">Belongs to the short-chain dehydrogenases/reductases (SDR) family.</text>
</comment>
<proteinExistence type="inferred from homology"/>
<dbReference type="PRINTS" id="PR00080">
    <property type="entry name" value="SDRFAMILY"/>
</dbReference>
<dbReference type="PANTHER" id="PTHR44169:SF6">
    <property type="entry name" value="NADPH-DEPENDENT 1-ACYLDIHYDROXYACETONE PHOSPHATE REDUCTASE"/>
    <property type="match status" value="1"/>
</dbReference>
<dbReference type="PROSITE" id="PS00061">
    <property type="entry name" value="ADH_SHORT"/>
    <property type="match status" value="1"/>
</dbReference>
<gene>
    <name evidence="4" type="ORF">FHY64_15270</name>
</gene>
<keyword evidence="2" id="KW-0560">Oxidoreductase</keyword>
<evidence type="ECO:0000313" key="4">
    <source>
        <dbReference type="EMBL" id="TNY31376.1"/>
    </source>
</evidence>
<dbReference type="InterPro" id="IPR036291">
    <property type="entry name" value="NAD(P)-bd_dom_sf"/>
</dbReference>
<dbReference type="SUPFAM" id="SSF51735">
    <property type="entry name" value="NAD(P)-binding Rossmann-fold domains"/>
    <property type="match status" value="1"/>
</dbReference>
<evidence type="ECO:0000256" key="2">
    <source>
        <dbReference type="ARBA" id="ARBA00023002"/>
    </source>
</evidence>
<organism evidence="4 5">
    <name type="scientific">Pelagovum pacificum</name>
    <dbReference type="NCBI Taxonomy" id="2588711"/>
    <lineage>
        <taxon>Bacteria</taxon>
        <taxon>Pseudomonadati</taxon>
        <taxon>Pseudomonadota</taxon>
        <taxon>Alphaproteobacteria</taxon>
        <taxon>Rhodobacterales</taxon>
        <taxon>Paracoccaceae</taxon>
        <taxon>Pelagovum</taxon>
    </lineage>
</organism>
<dbReference type="RefSeq" id="WP_140196289.1">
    <property type="nucleotide sequence ID" value="NZ_CP065915.1"/>
</dbReference>
<dbReference type="InterPro" id="IPR020904">
    <property type="entry name" value="Sc_DH/Rdtase_CS"/>
</dbReference>
<evidence type="ECO:0000313" key="5">
    <source>
        <dbReference type="Proteomes" id="UP000314011"/>
    </source>
</evidence>
<dbReference type="OrthoDB" id="9793825at2"/>
<dbReference type="Gene3D" id="3.40.50.720">
    <property type="entry name" value="NAD(P)-binding Rossmann-like Domain"/>
    <property type="match status" value="1"/>
</dbReference>
<comment type="caution">
    <text evidence="4">The sequence shown here is derived from an EMBL/GenBank/DDBJ whole genome shotgun (WGS) entry which is preliminary data.</text>
</comment>
<dbReference type="Proteomes" id="UP000314011">
    <property type="component" value="Unassembled WGS sequence"/>
</dbReference>
<name>A0A5C5G9F0_9RHOB</name>
<reference evidence="4 5" key="1">
    <citation type="submission" date="2019-06" db="EMBL/GenBank/DDBJ databases">
        <title>Genome of new Rhodobacteraceae sp. SM1903.</title>
        <authorList>
            <person name="Ren X."/>
        </authorList>
    </citation>
    <scope>NUCLEOTIDE SEQUENCE [LARGE SCALE GENOMIC DNA]</scope>
    <source>
        <strain evidence="4 5">SM1903</strain>
    </source>
</reference>
<dbReference type="CDD" id="cd05374">
    <property type="entry name" value="17beta-HSD-like_SDR_c"/>
    <property type="match status" value="1"/>
</dbReference>
<protein>
    <submittedName>
        <fullName evidence="4">SDR family NAD(P)-dependent oxidoreductase</fullName>
    </submittedName>
</protein>
<dbReference type="GO" id="GO:0016491">
    <property type="term" value="F:oxidoreductase activity"/>
    <property type="evidence" value="ECO:0007669"/>
    <property type="project" value="UniProtKB-KW"/>
</dbReference>
<evidence type="ECO:0000256" key="3">
    <source>
        <dbReference type="RuleBase" id="RU000363"/>
    </source>
</evidence>
<dbReference type="Pfam" id="PF00106">
    <property type="entry name" value="adh_short"/>
    <property type="match status" value="1"/>
</dbReference>
<keyword evidence="5" id="KW-1185">Reference proteome</keyword>
<dbReference type="InterPro" id="IPR002347">
    <property type="entry name" value="SDR_fam"/>
</dbReference>
<dbReference type="EMBL" id="VFFF01000002">
    <property type="protein sequence ID" value="TNY31376.1"/>
    <property type="molecule type" value="Genomic_DNA"/>
</dbReference>
<dbReference type="PANTHER" id="PTHR44169">
    <property type="entry name" value="NADPH-DEPENDENT 1-ACYLDIHYDROXYACETONE PHOSPHATE REDUCTASE"/>
    <property type="match status" value="1"/>
</dbReference>
<evidence type="ECO:0000256" key="1">
    <source>
        <dbReference type="ARBA" id="ARBA00006484"/>
    </source>
</evidence>